<name>A0A0B7G5D0_THACB</name>
<dbReference type="AlphaFoldDB" id="A0A0B7G5D0"/>
<dbReference type="EMBL" id="LN679993">
    <property type="protein sequence ID" value="CEL63652.1"/>
    <property type="molecule type" value="Genomic_DNA"/>
</dbReference>
<gene>
    <name evidence="1" type="ORF">RSOLAG1IB_12713</name>
</gene>
<dbReference type="Proteomes" id="UP000059188">
    <property type="component" value="Unassembled WGS sequence"/>
</dbReference>
<organism evidence="1 2">
    <name type="scientific">Thanatephorus cucumeris (strain AG1-IB / isolate 7/3/14)</name>
    <name type="common">Lettuce bottom rot fungus</name>
    <name type="synonym">Rhizoctonia solani</name>
    <dbReference type="NCBI Taxonomy" id="1108050"/>
    <lineage>
        <taxon>Eukaryota</taxon>
        <taxon>Fungi</taxon>
        <taxon>Dikarya</taxon>
        <taxon>Basidiomycota</taxon>
        <taxon>Agaricomycotina</taxon>
        <taxon>Agaricomycetes</taxon>
        <taxon>Cantharellales</taxon>
        <taxon>Ceratobasidiaceae</taxon>
        <taxon>Rhizoctonia</taxon>
        <taxon>Rhizoctonia solani AG-1</taxon>
    </lineage>
</organism>
<evidence type="ECO:0000313" key="2">
    <source>
        <dbReference type="Proteomes" id="UP000059188"/>
    </source>
</evidence>
<evidence type="ECO:0000313" key="1">
    <source>
        <dbReference type="EMBL" id="CEL63652.1"/>
    </source>
</evidence>
<accession>A0A0B7G5D0</accession>
<protein>
    <submittedName>
        <fullName evidence="1">Uncharacterized protein</fullName>
    </submittedName>
</protein>
<reference evidence="1 2" key="1">
    <citation type="submission" date="2014-11" db="EMBL/GenBank/DDBJ databases">
        <authorList>
            <person name="Wibberg Daniel"/>
        </authorList>
    </citation>
    <scope>NUCLEOTIDE SEQUENCE [LARGE SCALE GENOMIC DNA]</scope>
    <source>
        <strain evidence="1">Rhizoctonia solani AG1-IB 7/3/14</strain>
    </source>
</reference>
<proteinExistence type="predicted"/>
<keyword evidence="2" id="KW-1185">Reference proteome</keyword>
<sequence length="221" mass="24831">MTKSEPWVETLHFTPAQPSNVCPRTGAGHYLAHWMWYREVLLSATFPLVAPPVFLNLLIKLNSSLIQRQGHRMLGYPMRKLTRTGAMKGWIASTERKCLWVIAFKCYQSDIAAWVVSSKYRSSHGLGCISGLFPSPISPCSLLSLMQMSLAYVPFQLNHRPIENTHVFSRFLLVEKVVGKSQYKMCFSVYVSAAAILSHVSGSEHVAMYFIQLLAAGTHSH</sequence>